<dbReference type="Gene3D" id="3.40.50.150">
    <property type="entry name" value="Vaccinia Virus protein VP39"/>
    <property type="match status" value="1"/>
</dbReference>
<dbReference type="InterPro" id="IPR006342">
    <property type="entry name" value="FkbM_mtfrase"/>
</dbReference>
<dbReference type="Pfam" id="PF05050">
    <property type="entry name" value="Methyltransf_21"/>
    <property type="match status" value="1"/>
</dbReference>
<evidence type="ECO:0000313" key="3">
    <source>
        <dbReference type="Proteomes" id="UP000245081"/>
    </source>
</evidence>
<dbReference type="EMBL" id="BDOQ01000013">
    <property type="protein sequence ID" value="GBG14968.1"/>
    <property type="molecule type" value="Genomic_DNA"/>
</dbReference>
<evidence type="ECO:0000313" key="2">
    <source>
        <dbReference type="EMBL" id="GBG14968.1"/>
    </source>
</evidence>
<comment type="caution">
    <text evidence="2">The sequence shown here is derived from an EMBL/GenBank/DDBJ whole genome shotgun (WGS) entry which is preliminary data.</text>
</comment>
<dbReference type="InterPro" id="IPR053188">
    <property type="entry name" value="FkbM_Methyltransferase"/>
</dbReference>
<protein>
    <recommendedName>
        <fullName evidence="1">Methyltransferase FkbM domain-containing protein</fullName>
    </recommendedName>
</protein>
<dbReference type="OrthoDB" id="4104638at2"/>
<dbReference type="RefSeq" id="WP_109016143.1">
    <property type="nucleotide sequence ID" value="NZ_BDOQ01000013.1"/>
</dbReference>
<keyword evidence="3" id="KW-1185">Reference proteome</keyword>
<dbReference type="AlphaFoldDB" id="A0A2R5FBP1"/>
<organism evidence="2 3">
    <name type="scientific">Novimethylophilus kurashikiensis</name>
    <dbReference type="NCBI Taxonomy" id="1825523"/>
    <lineage>
        <taxon>Bacteria</taxon>
        <taxon>Pseudomonadati</taxon>
        <taxon>Pseudomonadota</taxon>
        <taxon>Betaproteobacteria</taxon>
        <taxon>Nitrosomonadales</taxon>
        <taxon>Methylophilaceae</taxon>
        <taxon>Novimethylophilus</taxon>
    </lineage>
</organism>
<dbReference type="PANTHER" id="PTHR36973:SF4">
    <property type="entry name" value="NODULATION PROTEIN"/>
    <property type="match status" value="1"/>
</dbReference>
<name>A0A2R5FBP1_9PROT</name>
<reference evidence="2 3" key="1">
    <citation type="journal article" date="2018" name="Environ. Microbiol.">
        <title>Isolation and genomic characterization of Novimethylophilus kurashikiensis gen. nov. sp. nov., a new lanthanide-dependent methylotrophic species of Methylophilaceae.</title>
        <authorList>
            <person name="Lv H."/>
            <person name="Sahin N."/>
            <person name="Tani A."/>
        </authorList>
    </citation>
    <scope>NUCLEOTIDE SEQUENCE [LARGE SCALE GENOMIC DNA]</scope>
    <source>
        <strain evidence="2 3">La2-4</strain>
    </source>
</reference>
<dbReference type="PANTHER" id="PTHR36973">
    <property type="entry name" value="SLL1456 PROTEIN-RELATED"/>
    <property type="match status" value="1"/>
</dbReference>
<dbReference type="Proteomes" id="UP000245081">
    <property type="component" value="Unassembled WGS sequence"/>
</dbReference>
<accession>A0A2R5FBP1</accession>
<proteinExistence type="predicted"/>
<gene>
    <name evidence="2" type="ORF">NMK_2569</name>
</gene>
<feature type="domain" description="Methyltransferase FkbM" evidence="1">
    <location>
        <begin position="45"/>
        <end position="213"/>
    </location>
</feature>
<dbReference type="SUPFAM" id="SSF53335">
    <property type="entry name" value="S-adenosyl-L-methionine-dependent methyltransferases"/>
    <property type="match status" value="1"/>
</dbReference>
<sequence>MKANIQSMEPSTAQRTIRKEDLGIIYGEYTLGRVMSMIDVDMVFDVGANIGQYGLLMRHHMGYRGPLISFEPIPRAVAQLKTLSSQDPSWQVKECALDDRRGRAAFNVMAGDQFSSLLAPSKQFEGRFFGQHTIREVIEVDVIALDDAVSEVPPFSRGLLKLDTQGNELRILRGAAQALRHFPAIQLEVGFQPLYEGAAGFDEAVQTLNDLGYALCALFPNNYGHFPYLLEMDAIFLRRELYPAFP</sequence>
<dbReference type="GO" id="GO:0008171">
    <property type="term" value="F:O-methyltransferase activity"/>
    <property type="evidence" value="ECO:0007669"/>
    <property type="project" value="TreeGrafter"/>
</dbReference>
<evidence type="ECO:0000259" key="1">
    <source>
        <dbReference type="Pfam" id="PF05050"/>
    </source>
</evidence>
<dbReference type="NCBIfam" id="TIGR01444">
    <property type="entry name" value="fkbM_fam"/>
    <property type="match status" value="1"/>
</dbReference>
<dbReference type="InterPro" id="IPR029063">
    <property type="entry name" value="SAM-dependent_MTases_sf"/>
</dbReference>